<keyword evidence="7" id="KW-1185">Reference proteome</keyword>
<name>A0A9P6CMA4_9AGAR</name>
<dbReference type="PANTHER" id="PTHR46481:SF10">
    <property type="entry name" value="ZINC FINGER BED DOMAIN-CONTAINING PROTEIN 39"/>
    <property type="match status" value="1"/>
</dbReference>
<comment type="subcellular location">
    <subcellularLocation>
        <location evidence="1">Nucleus</location>
    </subcellularLocation>
</comment>
<evidence type="ECO:0000256" key="5">
    <source>
        <dbReference type="ARBA" id="ARBA00023242"/>
    </source>
</evidence>
<proteinExistence type="predicted"/>
<keyword evidence="3" id="KW-0863">Zinc-finger</keyword>
<evidence type="ECO:0000313" key="7">
    <source>
        <dbReference type="Proteomes" id="UP000807469"/>
    </source>
</evidence>
<dbReference type="GO" id="GO:0005634">
    <property type="term" value="C:nucleus"/>
    <property type="evidence" value="ECO:0007669"/>
    <property type="project" value="UniProtKB-SubCell"/>
</dbReference>
<evidence type="ECO:0000256" key="2">
    <source>
        <dbReference type="ARBA" id="ARBA00022723"/>
    </source>
</evidence>
<dbReference type="InterPro" id="IPR052035">
    <property type="entry name" value="ZnF_BED_domain_contain"/>
</dbReference>
<dbReference type="OrthoDB" id="2677917at2759"/>
<evidence type="ECO:0000256" key="1">
    <source>
        <dbReference type="ARBA" id="ARBA00004123"/>
    </source>
</evidence>
<evidence type="ECO:0000313" key="6">
    <source>
        <dbReference type="EMBL" id="KAF9471532.1"/>
    </source>
</evidence>
<dbReference type="EMBL" id="MU155669">
    <property type="protein sequence ID" value="KAF9471532.1"/>
    <property type="molecule type" value="Genomic_DNA"/>
</dbReference>
<evidence type="ECO:0000256" key="3">
    <source>
        <dbReference type="ARBA" id="ARBA00022771"/>
    </source>
</evidence>
<gene>
    <name evidence="6" type="ORF">BDN70DRAFT_819880</name>
</gene>
<dbReference type="PANTHER" id="PTHR46481">
    <property type="entry name" value="ZINC FINGER BED DOMAIN-CONTAINING PROTEIN 4"/>
    <property type="match status" value="1"/>
</dbReference>
<sequence length="298" mass="33594">MHKLKKQKLSSVSNPYYLTDRLTAHCRGTTEKMSKTWTSPVYAFFKPIPIIEYVNGCHCHTFKCTASGCNFSAHHYLDTGDKLLMGNMIRHVCNKCWGQDAWKAANACRNADDALKLVVAPLKLNGSITAVFQRTGKGKVTYLHVQHTREQTNAWPFKIVSDCGFLSLMKTGRPGYYILSPSQVSRDVKLVFAQTHERIAKILQEYDGCISFGTNAWTSPNHYAYIAITAHLELDGSPIAMVLDLVELPKLHSGLNLAIAFQNILQDFGIENKVSKVKFPIKRTIKAYHVSDSEYYVR</sequence>
<comment type="caution">
    <text evidence="6">The sequence shown here is derived from an EMBL/GenBank/DDBJ whole genome shotgun (WGS) entry which is preliminary data.</text>
</comment>
<protein>
    <submittedName>
        <fullName evidence="6">Uncharacterized protein</fullName>
    </submittedName>
</protein>
<keyword evidence="2" id="KW-0479">Metal-binding</keyword>
<keyword evidence="5" id="KW-0539">Nucleus</keyword>
<reference evidence="6" key="1">
    <citation type="submission" date="2020-11" db="EMBL/GenBank/DDBJ databases">
        <authorList>
            <consortium name="DOE Joint Genome Institute"/>
            <person name="Ahrendt S."/>
            <person name="Riley R."/>
            <person name="Andreopoulos W."/>
            <person name="Labutti K."/>
            <person name="Pangilinan J."/>
            <person name="Ruiz-Duenas F.J."/>
            <person name="Barrasa J.M."/>
            <person name="Sanchez-Garcia M."/>
            <person name="Camarero S."/>
            <person name="Miyauchi S."/>
            <person name="Serrano A."/>
            <person name="Linde D."/>
            <person name="Babiker R."/>
            <person name="Drula E."/>
            <person name="Ayuso-Fernandez I."/>
            <person name="Pacheco R."/>
            <person name="Padilla G."/>
            <person name="Ferreira P."/>
            <person name="Barriuso J."/>
            <person name="Kellner H."/>
            <person name="Castanera R."/>
            <person name="Alfaro M."/>
            <person name="Ramirez L."/>
            <person name="Pisabarro A.G."/>
            <person name="Kuo A."/>
            <person name="Tritt A."/>
            <person name="Lipzen A."/>
            <person name="He G."/>
            <person name="Yan M."/>
            <person name="Ng V."/>
            <person name="Cullen D."/>
            <person name="Martin F."/>
            <person name="Rosso M.-N."/>
            <person name="Henrissat B."/>
            <person name="Hibbett D."/>
            <person name="Martinez A.T."/>
            <person name="Grigoriev I.V."/>
        </authorList>
    </citation>
    <scope>NUCLEOTIDE SEQUENCE</scope>
    <source>
        <strain evidence="6">CIRM-BRFM 674</strain>
    </source>
</reference>
<accession>A0A9P6CMA4</accession>
<evidence type="ECO:0000256" key="4">
    <source>
        <dbReference type="ARBA" id="ARBA00022833"/>
    </source>
</evidence>
<dbReference type="AlphaFoldDB" id="A0A9P6CMA4"/>
<dbReference type="Proteomes" id="UP000807469">
    <property type="component" value="Unassembled WGS sequence"/>
</dbReference>
<dbReference type="GO" id="GO:0008270">
    <property type="term" value="F:zinc ion binding"/>
    <property type="evidence" value="ECO:0007669"/>
    <property type="project" value="UniProtKB-KW"/>
</dbReference>
<keyword evidence="4" id="KW-0862">Zinc</keyword>
<organism evidence="6 7">
    <name type="scientific">Pholiota conissans</name>
    <dbReference type="NCBI Taxonomy" id="109636"/>
    <lineage>
        <taxon>Eukaryota</taxon>
        <taxon>Fungi</taxon>
        <taxon>Dikarya</taxon>
        <taxon>Basidiomycota</taxon>
        <taxon>Agaricomycotina</taxon>
        <taxon>Agaricomycetes</taxon>
        <taxon>Agaricomycetidae</taxon>
        <taxon>Agaricales</taxon>
        <taxon>Agaricineae</taxon>
        <taxon>Strophariaceae</taxon>
        <taxon>Pholiota</taxon>
    </lineage>
</organism>